<gene>
    <name evidence="5" type="ORF">IQ266_09905</name>
</gene>
<evidence type="ECO:0000313" key="5">
    <source>
        <dbReference type="EMBL" id="MBE9030041.1"/>
    </source>
</evidence>
<evidence type="ECO:0000313" key="6">
    <source>
        <dbReference type="Proteomes" id="UP000625316"/>
    </source>
</evidence>
<evidence type="ECO:0000259" key="4">
    <source>
        <dbReference type="Pfam" id="PF02894"/>
    </source>
</evidence>
<feature type="domain" description="Gfo/Idh/MocA-like oxidoreductase C-terminal" evidence="4">
    <location>
        <begin position="137"/>
        <end position="360"/>
    </location>
</feature>
<dbReference type="PANTHER" id="PTHR43818">
    <property type="entry name" value="BCDNA.GH03377"/>
    <property type="match status" value="1"/>
</dbReference>
<accession>A0A928VNN1</accession>
<dbReference type="SUPFAM" id="SSF55347">
    <property type="entry name" value="Glyceraldehyde-3-phosphate dehydrogenase-like, C-terminal domain"/>
    <property type="match status" value="1"/>
</dbReference>
<dbReference type="Gene3D" id="3.30.360.10">
    <property type="entry name" value="Dihydrodipicolinate Reductase, domain 2"/>
    <property type="match status" value="1"/>
</dbReference>
<evidence type="ECO:0000256" key="2">
    <source>
        <dbReference type="ARBA" id="ARBA00023002"/>
    </source>
</evidence>
<organism evidence="5 6">
    <name type="scientific">Romeriopsis navalis LEGE 11480</name>
    <dbReference type="NCBI Taxonomy" id="2777977"/>
    <lineage>
        <taxon>Bacteria</taxon>
        <taxon>Bacillati</taxon>
        <taxon>Cyanobacteriota</taxon>
        <taxon>Cyanophyceae</taxon>
        <taxon>Leptolyngbyales</taxon>
        <taxon>Leptolyngbyaceae</taxon>
        <taxon>Romeriopsis</taxon>
        <taxon>Romeriopsis navalis</taxon>
    </lineage>
</organism>
<dbReference type="RefSeq" id="WP_264324867.1">
    <property type="nucleotide sequence ID" value="NZ_JADEXQ010000027.1"/>
</dbReference>
<name>A0A928VNN1_9CYAN</name>
<dbReference type="EMBL" id="JADEXQ010000027">
    <property type="protein sequence ID" value="MBE9030041.1"/>
    <property type="molecule type" value="Genomic_DNA"/>
</dbReference>
<proteinExistence type="inferred from homology"/>
<dbReference type="GO" id="GO:0000166">
    <property type="term" value="F:nucleotide binding"/>
    <property type="evidence" value="ECO:0007669"/>
    <property type="project" value="InterPro"/>
</dbReference>
<dbReference type="Pfam" id="PF02894">
    <property type="entry name" value="GFO_IDH_MocA_C"/>
    <property type="match status" value="1"/>
</dbReference>
<dbReference type="InterPro" id="IPR050463">
    <property type="entry name" value="Gfo/Idh/MocA_oxidrdct_glycsds"/>
</dbReference>
<dbReference type="Pfam" id="PF01408">
    <property type="entry name" value="GFO_IDH_MocA"/>
    <property type="match status" value="1"/>
</dbReference>
<evidence type="ECO:0000256" key="1">
    <source>
        <dbReference type="ARBA" id="ARBA00010928"/>
    </source>
</evidence>
<dbReference type="SUPFAM" id="SSF51735">
    <property type="entry name" value="NAD(P)-binding Rossmann-fold domains"/>
    <property type="match status" value="1"/>
</dbReference>
<dbReference type="GO" id="GO:0016491">
    <property type="term" value="F:oxidoreductase activity"/>
    <property type="evidence" value="ECO:0007669"/>
    <property type="project" value="UniProtKB-KW"/>
</dbReference>
<keyword evidence="2" id="KW-0560">Oxidoreductase</keyword>
<dbReference type="InterPro" id="IPR004104">
    <property type="entry name" value="Gfo/Idh/MocA-like_OxRdtase_C"/>
</dbReference>
<keyword evidence="6" id="KW-1185">Reference proteome</keyword>
<evidence type="ECO:0000259" key="3">
    <source>
        <dbReference type="Pfam" id="PF01408"/>
    </source>
</evidence>
<dbReference type="InterPro" id="IPR036291">
    <property type="entry name" value="NAD(P)-bd_dom_sf"/>
</dbReference>
<dbReference type="AlphaFoldDB" id="A0A928VNN1"/>
<sequence length="368" mass="40515">MAEQIGVALVGTGFGQKVHLPALDAHHRTQVTAVYHRDLAKAEAIAAKHNIPFASDNLDTVLQHPTVQAVSISTPPFLHYDMAKTAIHAGKHVLLEKPTTLNAQESKDLYGLAASKKVAVTLDFEFRFIPAWQRLQELLQSGYVGKMRYVKIDWLGASRANPQRAWNWYARRDQGGGTLGSIGSHSFDYILWLFGEVTKLSATLSTTIHQRPDPNDGDKLKPVTSDDVCNVTLALPDGTPVQVCLSAVTIQGRGHFVEIYGDQGTLVLGNSSQTDYINGFKLMGSQGGADLAEIEIPDRLAFPRVFDDGRIAPIVRVVNQWVESIDQGQAIAPSLREGTYSQLVMDCCWESHDKQQWVNVPSLDKFLS</sequence>
<feature type="domain" description="Gfo/Idh/MocA-like oxidoreductase N-terminal" evidence="3">
    <location>
        <begin position="5"/>
        <end position="123"/>
    </location>
</feature>
<protein>
    <submittedName>
        <fullName evidence="5">Gfo/Idh/MocA family oxidoreductase</fullName>
    </submittedName>
</protein>
<comment type="similarity">
    <text evidence="1">Belongs to the Gfo/Idh/MocA family.</text>
</comment>
<comment type="caution">
    <text evidence="5">The sequence shown here is derived from an EMBL/GenBank/DDBJ whole genome shotgun (WGS) entry which is preliminary data.</text>
</comment>
<dbReference type="PANTHER" id="PTHR43818:SF11">
    <property type="entry name" value="BCDNA.GH03377"/>
    <property type="match status" value="1"/>
</dbReference>
<dbReference type="Gene3D" id="3.40.50.720">
    <property type="entry name" value="NAD(P)-binding Rossmann-like Domain"/>
    <property type="match status" value="1"/>
</dbReference>
<dbReference type="InterPro" id="IPR000683">
    <property type="entry name" value="Gfo/Idh/MocA-like_OxRdtase_N"/>
</dbReference>
<reference evidence="5" key="1">
    <citation type="submission" date="2020-10" db="EMBL/GenBank/DDBJ databases">
        <authorList>
            <person name="Castelo-Branco R."/>
            <person name="Eusebio N."/>
            <person name="Adriana R."/>
            <person name="Vieira A."/>
            <person name="Brugerolle De Fraissinette N."/>
            <person name="Rezende De Castro R."/>
            <person name="Schneider M.P."/>
            <person name="Vasconcelos V."/>
            <person name="Leao P.N."/>
        </authorList>
    </citation>
    <scope>NUCLEOTIDE SEQUENCE</scope>
    <source>
        <strain evidence="5">LEGE 11480</strain>
    </source>
</reference>
<dbReference type="Proteomes" id="UP000625316">
    <property type="component" value="Unassembled WGS sequence"/>
</dbReference>